<dbReference type="SUPFAM" id="SSF51621">
    <property type="entry name" value="Phosphoenolpyruvate/pyruvate domain"/>
    <property type="match status" value="1"/>
</dbReference>
<evidence type="ECO:0000313" key="6">
    <source>
        <dbReference type="Proteomes" id="UP000033423"/>
    </source>
</evidence>
<feature type="binding site" evidence="4">
    <location>
        <position position="135"/>
    </location>
    <ligand>
        <name>Mg(2+)</name>
        <dbReference type="ChEBI" id="CHEBI:18420"/>
    </ligand>
</feature>
<reference evidence="5 6" key="1">
    <citation type="submission" date="2015-02" db="EMBL/GenBank/DDBJ databases">
        <title>Single-cell genomics of uncultivated deep-branching MTB reveals a conserved set of magnetosome genes.</title>
        <authorList>
            <person name="Kolinko S."/>
            <person name="Richter M."/>
            <person name="Glockner F.O."/>
            <person name="Brachmann A."/>
            <person name="Schuler D."/>
        </authorList>
    </citation>
    <scope>NUCLEOTIDE SEQUENCE [LARGE SCALE GENOMIC DNA]</scope>
    <source>
        <strain evidence="5">TM-1</strain>
    </source>
</reference>
<dbReference type="PATRIC" id="fig|29290.4.peg.7071"/>
<dbReference type="InterPro" id="IPR040442">
    <property type="entry name" value="Pyrv_kinase-like_dom_sf"/>
</dbReference>
<name>A0A0F3GKX1_9BACT</name>
<organism evidence="5 6">
    <name type="scientific">Candidatus Magnetobacterium bavaricum</name>
    <dbReference type="NCBI Taxonomy" id="29290"/>
    <lineage>
        <taxon>Bacteria</taxon>
        <taxon>Pseudomonadati</taxon>
        <taxon>Nitrospirota</taxon>
        <taxon>Thermodesulfovibrionia</taxon>
        <taxon>Thermodesulfovibrionales</taxon>
        <taxon>Candidatus Magnetobacteriaceae</taxon>
        <taxon>Candidatus Magnetobacterium</taxon>
    </lineage>
</organism>
<dbReference type="Proteomes" id="UP000033423">
    <property type="component" value="Unassembled WGS sequence"/>
</dbReference>
<dbReference type="Gene3D" id="3.20.20.60">
    <property type="entry name" value="Phosphoenolpyruvate-binding domains"/>
    <property type="match status" value="1"/>
</dbReference>
<dbReference type="PANTHER" id="PTHR32308:SF10">
    <property type="entry name" value="CITRATE LYASE SUBUNIT BETA"/>
    <property type="match status" value="1"/>
</dbReference>
<evidence type="ECO:0000313" key="5">
    <source>
        <dbReference type="EMBL" id="KJU82477.1"/>
    </source>
</evidence>
<dbReference type="EMBL" id="LACI01002306">
    <property type="protein sequence ID" value="KJU82477.1"/>
    <property type="molecule type" value="Genomic_DNA"/>
</dbReference>
<dbReference type="InterPro" id="IPR011206">
    <property type="entry name" value="Citrate_lyase_beta/mcl1/mcl2"/>
</dbReference>
<dbReference type="InterPro" id="IPR015813">
    <property type="entry name" value="Pyrv/PenolPyrv_kinase-like_dom"/>
</dbReference>
<evidence type="ECO:0000256" key="2">
    <source>
        <dbReference type="ARBA" id="ARBA00022723"/>
    </source>
</evidence>
<keyword evidence="6" id="KW-1185">Reference proteome</keyword>
<dbReference type="Pfam" id="PF15617">
    <property type="entry name" value="C-C_Bond_Lyase"/>
    <property type="match status" value="1"/>
</dbReference>
<feature type="binding site" evidence="4">
    <location>
        <position position="160"/>
    </location>
    <ligand>
        <name>Mg(2+)</name>
        <dbReference type="ChEBI" id="CHEBI:18420"/>
    </ligand>
</feature>
<comment type="caution">
    <text evidence="5">The sequence shown here is derived from an EMBL/GenBank/DDBJ whole genome shotgun (WGS) entry which is preliminary data.</text>
</comment>
<dbReference type="PIRSF" id="PIRSF015582">
    <property type="entry name" value="Cit_lyase_B"/>
    <property type="match status" value="1"/>
</dbReference>
<evidence type="ECO:0000256" key="4">
    <source>
        <dbReference type="PIRSR" id="PIRSR015582-2"/>
    </source>
</evidence>
<accession>A0A0F3GKX1</accession>
<proteinExistence type="predicted"/>
<comment type="cofactor">
    <cofactor evidence="1">
        <name>Mg(2+)</name>
        <dbReference type="ChEBI" id="CHEBI:18420"/>
    </cofactor>
</comment>
<dbReference type="InterPro" id="IPR039480">
    <property type="entry name" value="C-C_Bond_Lyase-like"/>
</dbReference>
<dbReference type="PANTHER" id="PTHR32308">
    <property type="entry name" value="LYASE BETA SUBUNIT, PUTATIVE (AFU_ORTHOLOGUE AFUA_4G13030)-RELATED"/>
    <property type="match status" value="1"/>
</dbReference>
<gene>
    <name evidence="5" type="ORF">MBAV_005330</name>
</gene>
<dbReference type="GO" id="GO:0000287">
    <property type="term" value="F:magnesium ion binding"/>
    <property type="evidence" value="ECO:0007669"/>
    <property type="project" value="TreeGrafter"/>
</dbReference>
<protein>
    <submittedName>
        <fullName evidence="5">ATP/GTP-binding protein</fullName>
    </submittedName>
</protein>
<dbReference type="GO" id="GO:0003824">
    <property type="term" value="F:catalytic activity"/>
    <property type="evidence" value="ECO:0007669"/>
    <property type="project" value="InterPro"/>
</dbReference>
<dbReference type="GO" id="GO:0006107">
    <property type="term" value="P:oxaloacetate metabolic process"/>
    <property type="evidence" value="ECO:0007669"/>
    <property type="project" value="TreeGrafter"/>
</dbReference>
<sequence length="297" mass="34618">MSNHMHYLRLGASLYVPATHPDIAEVAMAQKYPQLRSVIFDTEDSVAADSLQFAYENLQRMLHRLGDCQRRVPLIFIRVRNEFELSRVLDLKDIEFIDGLVLPKFCRSNMERYMMIDIGDKFYMPVLERDVFTTEALHHIRDFLLSYKDKILSLRIGANDMLSSMGMRRDPTMTIYDIRVIDLAIANIVLTFKPCGFNITGPVWESFSQNSKSYLQQEVALDLANGLFGKTVIHPWQVDIVEEVYKVDRREYAVALKILDPDSPPVFKMFDRFHEKATHSNWARTIIERARIYDLKD</sequence>
<keyword evidence="2 4" id="KW-0479">Metal-binding</keyword>
<keyword evidence="3 4" id="KW-0460">Magnesium</keyword>
<dbReference type="AlphaFoldDB" id="A0A0F3GKX1"/>
<evidence type="ECO:0000256" key="1">
    <source>
        <dbReference type="ARBA" id="ARBA00001946"/>
    </source>
</evidence>
<evidence type="ECO:0000256" key="3">
    <source>
        <dbReference type="ARBA" id="ARBA00022842"/>
    </source>
</evidence>